<dbReference type="PANTHER" id="PTHR47640:SF10">
    <property type="entry name" value="TRNA SELENOCYSTEINE 1-ASSOCIATED PROTEIN 1-RELATED"/>
    <property type="match status" value="1"/>
</dbReference>
<proteinExistence type="predicted"/>
<accession>A0ABR1FMX6</accession>
<sequence>MYGGGYGGGYGAPPPQMGYGAPPPQMGYGGGGYGAPPPQMGYGGPQPGMGFHNQMPMNAPPPPLGLPPRAPVGTLDDVKSLWVGEVQPDWTEEYMRSIYAECNKRFNVKIMRDRATGTAAGYGFLEFESHADAAEVLRLYEDKPIPGTPFKCVLRWGGGHGTATAKPKGGTPYGAGTMHPVGYSGPPPQADWSIFVGDLDYTVTEQQLHGAFAKKYRSILSTKLVIDMSTGLSKGFGFIKFGSEAERDSAMNEMHGQYVGERAIRCTLATTREEREREAKMNQQQQMYDPSRLHAPKATEEGENTCVFVGGLDESVSPDMLRHHFGLLGDIAYIRIPPGRGCGFVGFVHRKNAEAAISTLQGLRINGYKVRLSWGSMRQGPKNARVAQQAAAARAAAASGKQLTPQARELLGSAAGGLIPMVTQFKKEHKTPFGTVTNDFLDALPDPSAPWPAPDPPGAAVDDGAPGATSARASAPGKGNASRPRRRSAKPWRSALDEVAAENDARATHFLKPTLHALSSAVVLAVDRPKPIVAPDSARPHAHVALREAGASS</sequence>
<dbReference type="SUPFAM" id="SSF54928">
    <property type="entry name" value="RNA-binding domain, RBD"/>
    <property type="match status" value="2"/>
</dbReference>
<evidence type="ECO:0000259" key="5">
    <source>
        <dbReference type="PROSITE" id="PS50102"/>
    </source>
</evidence>
<dbReference type="Gene3D" id="3.30.70.330">
    <property type="match status" value="3"/>
</dbReference>
<reference evidence="6 7" key="1">
    <citation type="submission" date="2024-03" db="EMBL/GenBank/DDBJ databases">
        <title>Aureococcus anophagefferens CCMP1851 and Kratosvirus quantuckense: Draft genome of a second virus-susceptible host strain in the model system.</title>
        <authorList>
            <person name="Chase E."/>
            <person name="Truchon A.R."/>
            <person name="Schepens W."/>
            <person name="Wilhelm S.W."/>
        </authorList>
    </citation>
    <scope>NUCLEOTIDE SEQUENCE [LARGE SCALE GENOMIC DNA]</scope>
    <source>
        <strain evidence="6 7">CCMP1851</strain>
    </source>
</reference>
<feature type="region of interest" description="Disordered" evidence="4">
    <location>
        <begin position="436"/>
        <end position="492"/>
    </location>
</feature>
<keyword evidence="2 3" id="KW-0694">RNA-binding</keyword>
<dbReference type="InterPro" id="IPR050825">
    <property type="entry name" value="RBM42_RBP45_47-like"/>
</dbReference>
<evidence type="ECO:0000313" key="7">
    <source>
        <dbReference type="Proteomes" id="UP001363151"/>
    </source>
</evidence>
<evidence type="ECO:0000256" key="2">
    <source>
        <dbReference type="ARBA" id="ARBA00022884"/>
    </source>
</evidence>
<dbReference type="PROSITE" id="PS50102">
    <property type="entry name" value="RRM"/>
    <property type="match status" value="3"/>
</dbReference>
<dbReference type="Pfam" id="PF00076">
    <property type="entry name" value="RRM_1"/>
    <property type="match status" value="3"/>
</dbReference>
<feature type="domain" description="RRM" evidence="5">
    <location>
        <begin position="192"/>
        <end position="271"/>
    </location>
</feature>
<feature type="domain" description="RRM" evidence="5">
    <location>
        <begin position="79"/>
        <end position="151"/>
    </location>
</feature>
<protein>
    <submittedName>
        <fullName evidence="6">RNA binding protein</fullName>
    </submittedName>
</protein>
<comment type="caution">
    <text evidence="6">The sequence shown here is derived from an EMBL/GenBank/DDBJ whole genome shotgun (WGS) entry which is preliminary data.</text>
</comment>
<organism evidence="6 7">
    <name type="scientific">Aureococcus anophagefferens</name>
    <name type="common">Harmful bloom alga</name>
    <dbReference type="NCBI Taxonomy" id="44056"/>
    <lineage>
        <taxon>Eukaryota</taxon>
        <taxon>Sar</taxon>
        <taxon>Stramenopiles</taxon>
        <taxon>Ochrophyta</taxon>
        <taxon>Pelagophyceae</taxon>
        <taxon>Pelagomonadales</taxon>
        <taxon>Pelagomonadaceae</taxon>
        <taxon>Aureococcus</taxon>
    </lineage>
</organism>
<dbReference type="PANTHER" id="PTHR47640">
    <property type="entry name" value="TRNA SELENOCYSTEINE 1-ASSOCIATED PROTEIN 1-RELATED-RELATED"/>
    <property type="match status" value="1"/>
</dbReference>
<gene>
    <name evidence="6" type="primary">TRNAU1AP</name>
    <name evidence="6" type="ORF">SO694_001010112</name>
</gene>
<dbReference type="InterPro" id="IPR035979">
    <property type="entry name" value="RBD_domain_sf"/>
</dbReference>
<evidence type="ECO:0000256" key="4">
    <source>
        <dbReference type="SAM" id="MobiDB-lite"/>
    </source>
</evidence>
<evidence type="ECO:0000313" key="6">
    <source>
        <dbReference type="EMBL" id="KAK7233763.1"/>
    </source>
</evidence>
<dbReference type="Proteomes" id="UP001363151">
    <property type="component" value="Unassembled WGS sequence"/>
</dbReference>
<evidence type="ECO:0000256" key="3">
    <source>
        <dbReference type="PROSITE-ProRule" id="PRU00176"/>
    </source>
</evidence>
<feature type="compositionally biased region" description="Low complexity" evidence="4">
    <location>
        <begin position="458"/>
        <end position="468"/>
    </location>
</feature>
<evidence type="ECO:0000256" key="1">
    <source>
        <dbReference type="ARBA" id="ARBA00022737"/>
    </source>
</evidence>
<feature type="domain" description="RRM" evidence="5">
    <location>
        <begin position="305"/>
        <end position="377"/>
    </location>
</feature>
<name>A0ABR1FMX6_AURAN</name>
<dbReference type="InterPro" id="IPR000504">
    <property type="entry name" value="RRM_dom"/>
</dbReference>
<keyword evidence="1" id="KW-0677">Repeat</keyword>
<keyword evidence="7" id="KW-1185">Reference proteome</keyword>
<feature type="compositionally biased region" description="Pro residues" evidence="4">
    <location>
        <begin position="447"/>
        <end position="457"/>
    </location>
</feature>
<dbReference type="InterPro" id="IPR012677">
    <property type="entry name" value="Nucleotide-bd_a/b_plait_sf"/>
</dbReference>
<dbReference type="SMART" id="SM00360">
    <property type="entry name" value="RRM"/>
    <property type="match status" value="3"/>
</dbReference>
<dbReference type="EMBL" id="JBBJCI010000356">
    <property type="protein sequence ID" value="KAK7233763.1"/>
    <property type="molecule type" value="Genomic_DNA"/>
</dbReference>